<proteinExistence type="inferred from homology"/>
<dbReference type="Pfam" id="PF00205">
    <property type="entry name" value="TPP_enzyme_M"/>
    <property type="match status" value="1"/>
</dbReference>
<dbReference type="FunFam" id="3.40.50.970:FF:000007">
    <property type="entry name" value="Acetolactate synthase"/>
    <property type="match status" value="1"/>
</dbReference>
<dbReference type="Proteomes" id="UP000254134">
    <property type="component" value="Unassembled WGS sequence"/>
</dbReference>
<evidence type="ECO:0000256" key="2">
    <source>
        <dbReference type="ARBA" id="ARBA00023052"/>
    </source>
</evidence>
<comment type="catalytic activity">
    <reaction evidence="3">
        <text>2 pyruvate + H(+) = (2S)-2-acetolactate + CO2</text>
        <dbReference type="Rhea" id="RHEA:25249"/>
        <dbReference type="ChEBI" id="CHEBI:15361"/>
        <dbReference type="ChEBI" id="CHEBI:15378"/>
        <dbReference type="ChEBI" id="CHEBI:16526"/>
        <dbReference type="ChEBI" id="CHEBI:58476"/>
        <dbReference type="EC" id="2.2.1.6"/>
    </reaction>
</comment>
<feature type="domain" description="Thiamine pyrophosphate enzyme TPP-binding" evidence="7">
    <location>
        <begin position="390"/>
        <end position="546"/>
    </location>
</feature>
<dbReference type="InterPro" id="IPR011766">
    <property type="entry name" value="TPP_enzyme_TPP-bd"/>
</dbReference>
<dbReference type="GO" id="GO:0016874">
    <property type="term" value="F:ligase activity"/>
    <property type="evidence" value="ECO:0007669"/>
    <property type="project" value="UniProtKB-KW"/>
</dbReference>
<evidence type="ECO:0000259" key="8">
    <source>
        <dbReference type="Pfam" id="PF02776"/>
    </source>
</evidence>
<keyword evidence="10" id="KW-1185">Reference proteome</keyword>
<keyword evidence="9" id="KW-0436">Ligase</keyword>
<dbReference type="GO" id="GO:0005948">
    <property type="term" value="C:acetolactate synthase complex"/>
    <property type="evidence" value="ECO:0007669"/>
    <property type="project" value="TreeGrafter"/>
</dbReference>
<dbReference type="InterPro" id="IPR029061">
    <property type="entry name" value="THDP-binding"/>
</dbReference>
<dbReference type="NCBIfam" id="TIGR01504">
    <property type="entry name" value="glyox_carbo_lig"/>
    <property type="match status" value="1"/>
</dbReference>
<dbReference type="GO" id="GO:0050660">
    <property type="term" value="F:flavin adenine dinucleotide binding"/>
    <property type="evidence" value="ECO:0007669"/>
    <property type="project" value="TreeGrafter"/>
</dbReference>
<sequence>MPRMNAMDAVVRVLEDEGVRYAFGIPGAAILPLYQALSTSQRIEHIVVRHEEGGTHAADGWARITGEPGICIGTSGPAGTNMITGLYTALADSIPIICITGQAATGVLHRESFQAVDIVEIARPVTKWAVQVRETAQLPWVFRQAFRVARQGRPGPVLIDLPIDVQQGPEIEYDPLVDGRLPFDRPAPNGEAVAAAVAMLLSAERPLILAGGGVVIADAAEQLRELAEYAQVPVTPTLMGKGAIPEDHPLYAGMVGIQTTHRFANQLFLESDVVLAIGARFGDRHTGELHTYRGDRKFIHIDVDPLQIGRVFAPDLGIVADAKLALAALAQRARRVTPPRDAGDWVERVGRLRATMTRRTDFDDVPIKPPRVYRELNAFFGPDTIFVTAIGLYQIWSGQFQTTQRPRHYLCCGQAGPLGWEVPACIGAKLARPEQTVVGVVGDYSFQFLMEEVAVAVQHRLPFVLVMVNNAYLGLIRQAQIAYEMNFEVDIEYEGRGGHPGVDHVAVMEAMGAVGRRVTHPGEIAGALAWAVETSERRRVPALVEIMVEREANAAMGPALDRIREWEPLDDEPVSAGGSRGGQIASPPHALASST</sequence>
<dbReference type="GO" id="GO:0009028">
    <property type="term" value="F:tartronate-semialdehyde synthase activity"/>
    <property type="evidence" value="ECO:0007669"/>
    <property type="project" value="InterPro"/>
</dbReference>
<evidence type="ECO:0000313" key="10">
    <source>
        <dbReference type="Proteomes" id="UP000254134"/>
    </source>
</evidence>
<dbReference type="CDD" id="cd07035">
    <property type="entry name" value="TPP_PYR_POX_like"/>
    <property type="match status" value="1"/>
</dbReference>
<dbReference type="NCBIfam" id="NF008431">
    <property type="entry name" value="PRK11269.1"/>
    <property type="match status" value="1"/>
</dbReference>
<dbReference type="InterPro" id="IPR045229">
    <property type="entry name" value="TPP_enz"/>
</dbReference>
<dbReference type="InterPro" id="IPR012000">
    <property type="entry name" value="Thiamin_PyroP_enz_cen_dom"/>
</dbReference>
<dbReference type="Gene3D" id="3.40.50.1220">
    <property type="entry name" value="TPP-binding domain"/>
    <property type="match status" value="1"/>
</dbReference>
<dbReference type="Gene3D" id="3.40.50.970">
    <property type="match status" value="2"/>
</dbReference>
<dbReference type="GO" id="GO:0009436">
    <property type="term" value="P:glyoxylate catabolic process"/>
    <property type="evidence" value="ECO:0007669"/>
    <property type="project" value="InterPro"/>
</dbReference>
<accession>A0A7M2YT55</accession>
<comment type="similarity">
    <text evidence="1 4">Belongs to the TPP enzyme family.</text>
</comment>
<evidence type="ECO:0000256" key="3">
    <source>
        <dbReference type="ARBA" id="ARBA00048670"/>
    </source>
</evidence>
<dbReference type="InterPro" id="IPR012001">
    <property type="entry name" value="Thiamin_PyroP_enz_TPP-bd_dom"/>
</dbReference>
<reference evidence="9 10" key="1">
    <citation type="submission" date="2018-07" db="EMBL/GenBank/DDBJ databases">
        <title>High-quality-draft genome sequence of Gaiella occulta.</title>
        <authorList>
            <person name="Severino R."/>
            <person name="Froufe H.J.C."/>
            <person name="Rainey F.A."/>
            <person name="Barroso C."/>
            <person name="Albuquerque L."/>
            <person name="Lobo-Da-Cunha A."/>
            <person name="Da Costa M.S."/>
            <person name="Egas C."/>
        </authorList>
    </citation>
    <scope>NUCLEOTIDE SEQUENCE [LARGE SCALE GENOMIC DNA]</scope>
    <source>
        <strain evidence="9 10">F2-233</strain>
    </source>
</reference>
<dbReference type="RefSeq" id="WP_114797428.1">
    <property type="nucleotide sequence ID" value="NZ_QQZY01000011.1"/>
</dbReference>
<name>A0A7M2YT55_9ACTN</name>
<dbReference type="GO" id="GO:0000287">
    <property type="term" value="F:magnesium ion binding"/>
    <property type="evidence" value="ECO:0007669"/>
    <property type="project" value="InterPro"/>
</dbReference>
<evidence type="ECO:0000313" key="9">
    <source>
        <dbReference type="EMBL" id="RDI73256.1"/>
    </source>
</evidence>
<dbReference type="InterPro" id="IPR006397">
    <property type="entry name" value="Glyox_carbo_lig"/>
</dbReference>
<protein>
    <submittedName>
        <fullName evidence="9">Glyoxylate carboligase</fullName>
    </submittedName>
</protein>
<dbReference type="OrthoDB" id="4494979at2"/>
<feature type="region of interest" description="Disordered" evidence="5">
    <location>
        <begin position="567"/>
        <end position="595"/>
    </location>
</feature>
<evidence type="ECO:0000259" key="7">
    <source>
        <dbReference type="Pfam" id="PF02775"/>
    </source>
</evidence>
<evidence type="ECO:0000256" key="4">
    <source>
        <dbReference type="RuleBase" id="RU362132"/>
    </source>
</evidence>
<dbReference type="SUPFAM" id="SSF52467">
    <property type="entry name" value="DHS-like NAD/FAD-binding domain"/>
    <property type="match status" value="1"/>
</dbReference>
<comment type="caution">
    <text evidence="9">The sequence shown here is derived from an EMBL/GenBank/DDBJ whole genome shotgun (WGS) entry which is preliminary data.</text>
</comment>
<dbReference type="EMBL" id="QQZY01000011">
    <property type="protein sequence ID" value="RDI73256.1"/>
    <property type="molecule type" value="Genomic_DNA"/>
</dbReference>
<evidence type="ECO:0000256" key="1">
    <source>
        <dbReference type="ARBA" id="ARBA00007812"/>
    </source>
</evidence>
<feature type="domain" description="Thiamine pyrophosphate enzyme N-terminal TPP-binding" evidence="8">
    <location>
        <begin position="4"/>
        <end position="120"/>
    </location>
</feature>
<dbReference type="Pfam" id="PF02775">
    <property type="entry name" value="TPP_enzyme_C"/>
    <property type="match status" value="1"/>
</dbReference>
<dbReference type="AlphaFoldDB" id="A0A7M2YT55"/>
<evidence type="ECO:0000256" key="5">
    <source>
        <dbReference type="SAM" id="MobiDB-lite"/>
    </source>
</evidence>
<reference evidence="10" key="2">
    <citation type="journal article" date="2019" name="MicrobiologyOpen">
        <title>High-quality draft genome sequence of Gaiella occulta isolated from a 150 meter deep mineral water borehole and comparison with the genome sequences of other deep-branching lineages of the phylum Actinobacteria.</title>
        <authorList>
            <person name="Severino R."/>
            <person name="Froufe H.J.C."/>
            <person name="Barroso C."/>
            <person name="Albuquerque L."/>
            <person name="Lobo-da-Cunha A."/>
            <person name="da Costa M.S."/>
            <person name="Egas C."/>
        </authorList>
    </citation>
    <scope>NUCLEOTIDE SEQUENCE [LARGE SCALE GENOMIC DNA]</scope>
    <source>
        <strain evidence="10">F2-233</strain>
    </source>
</reference>
<dbReference type="GO" id="GO:0030976">
    <property type="term" value="F:thiamine pyrophosphate binding"/>
    <property type="evidence" value="ECO:0007669"/>
    <property type="project" value="InterPro"/>
</dbReference>
<dbReference type="GO" id="GO:0009097">
    <property type="term" value="P:isoleucine biosynthetic process"/>
    <property type="evidence" value="ECO:0007669"/>
    <property type="project" value="TreeGrafter"/>
</dbReference>
<gene>
    <name evidence="9" type="ORF">Gocc_3051</name>
</gene>
<dbReference type="GO" id="GO:0009099">
    <property type="term" value="P:L-valine biosynthetic process"/>
    <property type="evidence" value="ECO:0007669"/>
    <property type="project" value="TreeGrafter"/>
</dbReference>
<dbReference type="PANTHER" id="PTHR18968">
    <property type="entry name" value="THIAMINE PYROPHOSPHATE ENZYMES"/>
    <property type="match status" value="1"/>
</dbReference>
<organism evidence="9 10">
    <name type="scientific">Gaiella occulta</name>
    <dbReference type="NCBI Taxonomy" id="1002870"/>
    <lineage>
        <taxon>Bacteria</taxon>
        <taxon>Bacillati</taxon>
        <taxon>Actinomycetota</taxon>
        <taxon>Thermoleophilia</taxon>
        <taxon>Gaiellales</taxon>
        <taxon>Gaiellaceae</taxon>
        <taxon>Gaiella</taxon>
    </lineage>
</organism>
<dbReference type="FunFam" id="3.40.50.1220:FF:000008">
    <property type="entry name" value="Acetolactate synthase"/>
    <property type="match status" value="1"/>
</dbReference>
<dbReference type="PANTHER" id="PTHR18968:SF14">
    <property type="entry name" value="GLYOXYLATE CARBOLIGASE"/>
    <property type="match status" value="1"/>
</dbReference>
<dbReference type="GO" id="GO:0003984">
    <property type="term" value="F:acetolactate synthase activity"/>
    <property type="evidence" value="ECO:0007669"/>
    <property type="project" value="UniProtKB-EC"/>
</dbReference>
<feature type="domain" description="Thiamine pyrophosphate enzyme central" evidence="6">
    <location>
        <begin position="193"/>
        <end position="329"/>
    </location>
</feature>
<dbReference type="InterPro" id="IPR029035">
    <property type="entry name" value="DHS-like_NAD/FAD-binding_dom"/>
</dbReference>
<keyword evidence="2 4" id="KW-0786">Thiamine pyrophosphate</keyword>
<evidence type="ECO:0000259" key="6">
    <source>
        <dbReference type="Pfam" id="PF00205"/>
    </source>
</evidence>
<dbReference type="Pfam" id="PF02776">
    <property type="entry name" value="TPP_enzyme_N"/>
    <property type="match status" value="1"/>
</dbReference>
<dbReference type="SUPFAM" id="SSF52518">
    <property type="entry name" value="Thiamin diphosphate-binding fold (THDP-binding)"/>
    <property type="match status" value="2"/>
</dbReference>